<reference evidence="2" key="1">
    <citation type="submission" date="2020-04" db="EMBL/GenBank/DDBJ databases">
        <title>Deep metagenomics examines the oral microbiome during advanced dental caries in children, revealing novel taxa and co-occurrences with host molecules.</title>
        <authorList>
            <person name="Baker J.L."/>
            <person name="Morton J.T."/>
            <person name="Dinis M."/>
            <person name="Alvarez R."/>
            <person name="Tran N.C."/>
            <person name="Knight R."/>
            <person name="Edlund A."/>
        </authorList>
    </citation>
    <scope>NUCLEOTIDE SEQUENCE</scope>
    <source>
        <strain evidence="2">JCVI_30_bin.13</strain>
    </source>
</reference>
<gene>
    <name evidence="2" type="ORF">HXK09_00175</name>
</gene>
<evidence type="ECO:0000256" key="1">
    <source>
        <dbReference type="SAM" id="MobiDB-lite"/>
    </source>
</evidence>
<proteinExistence type="predicted"/>
<organism evidence="2 3">
    <name type="scientific">Actinomyces bouchesdurhonensis</name>
    <dbReference type="NCBI Taxonomy" id="1852361"/>
    <lineage>
        <taxon>Bacteria</taxon>
        <taxon>Bacillati</taxon>
        <taxon>Actinomycetota</taxon>
        <taxon>Actinomycetes</taxon>
        <taxon>Actinomycetales</taxon>
        <taxon>Actinomycetaceae</taxon>
        <taxon>Actinomyces</taxon>
    </lineage>
</organism>
<name>A0A929RMF4_9ACTO</name>
<feature type="region of interest" description="Disordered" evidence="1">
    <location>
        <begin position="52"/>
        <end position="72"/>
    </location>
</feature>
<evidence type="ECO:0000313" key="3">
    <source>
        <dbReference type="Proteomes" id="UP000759246"/>
    </source>
</evidence>
<dbReference type="AlphaFoldDB" id="A0A929RMF4"/>
<dbReference type="EMBL" id="JABZGF010000001">
    <property type="protein sequence ID" value="MBF0965595.1"/>
    <property type="molecule type" value="Genomic_DNA"/>
</dbReference>
<feature type="compositionally biased region" description="Basic and acidic residues" evidence="1">
    <location>
        <begin position="56"/>
        <end position="72"/>
    </location>
</feature>
<comment type="caution">
    <text evidence="2">The sequence shown here is derived from an EMBL/GenBank/DDBJ whole genome shotgun (WGS) entry which is preliminary data.</text>
</comment>
<dbReference type="Proteomes" id="UP000759246">
    <property type="component" value="Unassembled WGS sequence"/>
</dbReference>
<sequence length="72" mass="8151">MIINFSELTIPFHRLAAGAVLISPDDTRFLKSIGEDMEDYWVHGKDLWSNQATSDDQMKKEVGDGEGWKVLP</sequence>
<accession>A0A929RMF4</accession>
<evidence type="ECO:0000313" key="2">
    <source>
        <dbReference type="EMBL" id="MBF0965595.1"/>
    </source>
</evidence>
<protein>
    <submittedName>
        <fullName evidence="2">Uncharacterized protein</fullName>
    </submittedName>
</protein>